<reference evidence="1 2" key="1">
    <citation type="journal article" date="2019" name="Nat. Ecol. Evol.">
        <title>Megaphylogeny resolves global patterns of mushroom evolution.</title>
        <authorList>
            <person name="Varga T."/>
            <person name="Krizsan K."/>
            <person name="Foldi C."/>
            <person name="Dima B."/>
            <person name="Sanchez-Garcia M."/>
            <person name="Sanchez-Ramirez S."/>
            <person name="Szollosi G.J."/>
            <person name="Szarkandi J.G."/>
            <person name="Papp V."/>
            <person name="Albert L."/>
            <person name="Andreopoulos W."/>
            <person name="Angelini C."/>
            <person name="Antonin V."/>
            <person name="Barry K.W."/>
            <person name="Bougher N.L."/>
            <person name="Buchanan P."/>
            <person name="Buyck B."/>
            <person name="Bense V."/>
            <person name="Catcheside P."/>
            <person name="Chovatia M."/>
            <person name="Cooper J."/>
            <person name="Damon W."/>
            <person name="Desjardin D."/>
            <person name="Finy P."/>
            <person name="Geml J."/>
            <person name="Haridas S."/>
            <person name="Hughes K."/>
            <person name="Justo A."/>
            <person name="Karasinski D."/>
            <person name="Kautmanova I."/>
            <person name="Kiss B."/>
            <person name="Kocsube S."/>
            <person name="Kotiranta H."/>
            <person name="LaButti K.M."/>
            <person name="Lechner B.E."/>
            <person name="Liimatainen K."/>
            <person name="Lipzen A."/>
            <person name="Lukacs Z."/>
            <person name="Mihaltcheva S."/>
            <person name="Morgado L.N."/>
            <person name="Niskanen T."/>
            <person name="Noordeloos M.E."/>
            <person name="Ohm R.A."/>
            <person name="Ortiz-Santana B."/>
            <person name="Ovrebo C."/>
            <person name="Racz N."/>
            <person name="Riley R."/>
            <person name="Savchenko A."/>
            <person name="Shiryaev A."/>
            <person name="Soop K."/>
            <person name="Spirin V."/>
            <person name="Szebenyi C."/>
            <person name="Tomsovsky M."/>
            <person name="Tulloss R.E."/>
            <person name="Uehling J."/>
            <person name="Grigoriev I.V."/>
            <person name="Vagvolgyi C."/>
            <person name="Papp T."/>
            <person name="Martin F.M."/>
            <person name="Miettinen O."/>
            <person name="Hibbett D.S."/>
            <person name="Nagy L.G."/>
        </authorList>
    </citation>
    <scope>NUCLEOTIDE SEQUENCE [LARGE SCALE GENOMIC DNA]</scope>
    <source>
        <strain evidence="1 2">CBS 962.96</strain>
    </source>
</reference>
<dbReference type="PANTHER" id="PTHR16469">
    <property type="entry name" value="UBIQUITIN-ASSOCIATED AND SH3 DOMAIN-CONTAINING BA-RELATED"/>
    <property type="match status" value="1"/>
</dbReference>
<name>A0A4V6T5P0_DENBC</name>
<sequence>MLNTIYIARHGFRLRWIDESQRSNKNDPLSDSGLVSYVFFATVFSALTCKPFPILTKVQAQDLANHLASLPEERRPTAIFSSPYTRCLQTSQSVAIALGIPIYVDYRLSEWHSDVAGKKGLAAYHPPTPTELNKSFPQIDLSTSSWAPQVWLAPSQGETLDDIQARVRAFLPDMIREIEESFDGKHERILLVSHAAPVIVLIQALLADQAKEVSPKPGCCSLSELVRTPDDESWSVRRLDDVSYVSGDVRRWGFEDYYV</sequence>
<evidence type="ECO:0000313" key="1">
    <source>
        <dbReference type="EMBL" id="THV04906.1"/>
    </source>
</evidence>
<gene>
    <name evidence="1" type="ORF">K435DRAFT_961630</name>
</gene>
<dbReference type="Proteomes" id="UP000297245">
    <property type="component" value="Unassembled WGS sequence"/>
</dbReference>
<dbReference type="EMBL" id="ML179052">
    <property type="protein sequence ID" value="THV04906.1"/>
    <property type="molecule type" value="Genomic_DNA"/>
</dbReference>
<dbReference type="Gene3D" id="3.40.50.1240">
    <property type="entry name" value="Phosphoglycerate mutase-like"/>
    <property type="match status" value="1"/>
</dbReference>
<dbReference type="AlphaFoldDB" id="A0A4V6T5P0"/>
<accession>A0A4V6T5P0</accession>
<dbReference type="PANTHER" id="PTHR16469:SF51">
    <property type="entry name" value="TRANSCRIPTION FACTOR TAU 55 KDA SUBUNIT"/>
    <property type="match status" value="1"/>
</dbReference>
<keyword evidence="2" id="KW-1185">Reference proteome</keyword>
<protein>
    <submittedName>
        <fullName evidence="1">Phosphoglycerate mutase-like protein</fullName>
    </submittedName>
</protein>
<dbReference type="Pfam" id="PF00300">
    <property type="entry name" value="His_Phos_1"/>
    <property type="match status" value="1"/>
</dbReference>
<evidence type="ECO:0000313" key="2">
    <source>
        <dbReference type="Proteomes" id="UP000297245"/>
    </source>
</evidence>
<dbReference type="CDD" id="cd07067">
    <property type="entry name" value="HP_PGM_like"/>
    <property type="match status" value="1"/>
</dbReference>
<dbReference type="InterPro" id="IPR051710">
    <property type="entry name" value="Phosphatase_SH3-domain"/>
</dbReference>
<dbReference type="InterPro" id="IPR013078">
    <property type="entry name" value="His_Pase_superF_clade-1"/>
</dbReference>
<proteinExistence type="predicted"/>
<dbReference type="SUPFAM" id="SSF53254">
    <property type="entry name" value="Phosphoglycerate mutase-like"/>
    <property type="match status" value="1"/>
</dbReference>
<dbReference type="InterPro" id="IPR029033">
    <property type="entry name" value="His_PPase_superfam"/>
</dbReference>
<dbReference type="OrthoDB" id="414418at2759"/>
<organism evidence="1 2">
    <name type="scientific">Dendrothele bispora (strain CBS 962.96)</name>
    <dbReference type="NCBI Taxonomy" id="1314807"/>
    <lineage>
        <taxon>Eukaryota</taxon>
        <taxon>Fungi</taxon>
        <taxon>Dikarya</taxon>
        <taxon>Basidiomycota</taxon>
        <taxon>Agaricomycotina</taxon>
        <taxon>Agaricomycetes</taxon>
        <taxon>Agaricomycetidae</taxon>
        <taxon>Agaricales</taxon>
        <taxon>Agaricales incertae sedis</taxon>
        <taxon>Dendrothele</taxon>
    </lineage>
</organism>